<dbReference type="Pfam" id="PF13560">
    <property type="entry name" value="HTH_31"/>
    <property type="match status" value="1"/>
</dbReference>
<dbReference type="Proteomes" id="UP001595765">
    <property type="component" value="Unassembled WGS sequence"/>
</dbReference>
<dbReference type="CDD" id="cd00093">
    <property type="entry name" value="HTH_XRE"/>
    <property type="match status" value="1"/>
</dbReference>
<dbReference type="Pfam" id="PF17765">
    <property type="entry name" value="MLTR_LBD"/>
    <property type="match status" value="1"/>
</dbReference>
<feature type="domain" description="HTH cro/C1-type" evidence="1">
    <location>
        <begin position="34"/>
        <end position="81"/>
    </location>
</feature>
<evidence type="ECO:0000313" key="3">
    <source>
        <dbReference type="Proteomes" id="UP001595765"/>
    </source>
</evidence>
<comment type="caution">
    <text evidence="2">The sequence shown here is derived from an EMBL/GenBank/DDBJ whole genome shotgun (WGS) entry which is preliminary data.</text>
</comment>
<dbReference type="SUPFAM" id="SSF47413">
    <property type="entry name" value="lambda repressor-like DNA-binding domains"/>
    <property type="match status" value="1"/>
</dbReference>
<gene>
    <name evidence="2" type="ORF">ACFO3J_28270</name>
</gene>
<dbReference type="PANTHER" id="PTHR35010">
    <property type="entry name" value="BLL4672 PROTEIN-RELATED"/>
    <property type="match status" value="1"/>
</dbReference>
<keyword evidence="3" id="KW-1185">Reference proteome</keyword>
<accession>A0ABV8HWU6</accession>
<organism evidence="2 3">
    <name type="scientific">Streptomyces polygonati</name>
    <dbReference type="NCBI Taxonomy" id="1617087"/>
    <lineage>
        <taxon>Bacteria</taxon>
        <taxon>Bacillati</taxon>
        <taxon>Actinomycetota</taxon>
        <taxon>Actinomycetes</taxon>
        <taxon>Kitasatosporales</taxon>
        <taxon>Streptomycetaceae</taxon>
        <taxon>Streptomyces</taxon>
    </lineage>
</organism>
<dbReference type="RefSeq" id="WP_386435122.1">
    <property type="nucleotide sequence ID" value="NZ_JBHSBB010000026.1"/>
</dbReference>
<dbReference type="InterPro" id="IPR010982">
    <property type="entry name" value="Lambda_DNA-bd_dom_sf"/>
</dbReference>
<dbReference type="Gene3D" id="3.30.450.180">
    <property type="match status" value="1"/>
</dbReference>
<protein>
    <submittedName>
        <fullName evidence="2">Helix-turn-helix domain-containing protein</fullName>
    </submittedName>
</protein>
<dbReference type="InterPro" id="IPR041413">
    <property type="entry name" value="MLTR_LBD"/>
</dbReference>
<evidence type="ECO:0000313" key="2">
    <source>
        <dbReference type="EMBL" id="MFC4035335.1"/>
    </source>
</evidence>
<dbReference type="EMBL" id="JBHSBB010000026">
    <property type="protein sequence ID" value="MFC4035335.1"/>
    <property type="molecule type" value="Genomic_DNA"/>
</dbReference>
<name>A0ABV8HWU6_9ACTN</name>
<sequence length="284" mass="30442">MSDNELGLFLRSRRESLTPGEVGLPAGSRRRTPGLRRAEVATLAGVSVEYVTRLEQGRDRRPSPEVLSALATVLQLSSAERIHLHRLSKGAAGGFSCMGGASPVRTVRPTVRALLDSLEPAPAVVLNRLSEILARTARYERLAGPPGLLDGDPPNLLRFVFADDRAPAVFPDWALVADEQVAALKEGPFLEDPHIAAFADELTLTAGTAFSERARSLPGFSRVSGVTRLVHPEAGELRLAYETLVLPADDDQRLVVHLPADESTSAALDRLTGRRPGALRAVSG</sequence>
<proteinExistence type="predicted"/>
<reference evidence="3" key="1">
    <citation type="journal article" date="2019" name="Int. J. Syst. Evol. Microbiol.">
        <title>The Global Catalogue of Microorganisms (GCM) 10K type strain sequencing project: providing services to taxonomists for standard genome sequencing and annotation.</title>
        <authorList>
            <consortium name="The Broad Institute Genomics Platform"/>
            <consortium name="The Broad Institute Genome Sequencing Center for Infectious Disease"/>
            <person name="Wu L."/>
            <person name="Ma J."/>
        </authorList>
    </citation>
    <scope>NUCLEOTIDE SEQUENCE [LARGE SCALE GENOMIC DNA]</scope>
    <source>
        <strain evidence="3">CGMCC 4.7237</strain>
    </source>
</reference>
<dbReference type="PANTHER" id="PTHR35010:SF2">
    <property type="entry name" value="BLL4672 PROTEIN"/>
    <property type="match status" value="1"/>
</dbReference>
<evidence type="ECO:0000259" key="1">
    <source>
        <dbReference type="PROSITE" id="PS50943"/>
    </source>
</evidence>
<dbReference type="PROSITE" id="PS50943">
    <property type="entry name" value="HTH_CROC1"/>
    <property type="match status" value="1"/>
</dbReference>
<dbReference type="InterPro" id="IPR001387">
    <property type="entry name" value="Cro/C1-type_HTH"/>
</dbReference>
<dbReference type="SMART" id="SM00530">
    <property type="entry name" value="HTH_XRE"/>
    <property type="match status" value="1"/>
</dbReference>
<dbReference type="Gene3D" id="1.10.260.40">
    <property type="entry name" value="lambda repressor-like DNA-binding domains"/>
    <property type="match status" value="1"/>
</dbReference>